<dbReference type="InterPro" id="IPR027417">
    <property type="entry name" value="P-loop_NTPase"/>
</dbReference>
<protein>
    <submittedName>
        <fullName evidence="2">AAA family ATPase</fullName>
    </submittedName>
</protein>
<sequence>MYLSRVEIAGIKGFRPGPLRVDLDLSRPDGGFAGWTVLAGRNGAGKSSLLKAIALVVAGPAAARALQPSFSGWIHTDKQEGLVVARFVPEPKHDRFLNGDAPSKSFKAHLSLLQFESGPEPSLHFGSSYPMQVRFGNQQPTLMKDPATSTSELEDGPWAVNPRGWFIAGYGPYRRLASAAEAQRSISGSSQVNRLVGLFLQDGALVEAVQWLREHHFRRLEDKVGAKELIESVLELLNDGLLPDSTRVSHIDTDGLWVTQGARTFPLRDMSDGYRTTTALVLDLARQLQTTYQEFKLVQQNGTWCVPYPGVVLIDEVELHLHVSWQRRIGFWLKRHFPNIQFIVTTHSPFVCQAADPKGLIRLPAPGEERTAEHVSDELFRTVVNGTVDEAVLTELFGLDHVHSEESERLRTRVAELEVRLMDGKATEEDRAEFESLSAQLPDTGSALVDRAVRSLGLDK</sequence>
<organism evidence="2 3">
    <name type="scientific">Pyxidicoccus parkwayensis</name>
    <dbReference type="NCBI Taxonomy" id="2813578"/>
    <lineage>
        <taxon>Bacteria</taxon>
        <taxon>Pseudomonadati</taxon>
        <taxon>Myxococcota</taxon>
        <taxon>Myxococcia</taxon>
        <taxon>Myxococcales</taxon>
        <taxon>Cystobacterineae</taxon>
        <taxon>Myxococcaceae</taxon>
        <taxon>Pyxidicoccus</taxon>
    </lineage>
</organism>
<dbReference type="Pfam" id="PF13304">
    <property type="entry name" value="AAA_21"/>
    <property type="match status" value="1"/>
</dbReference>
<dbReference type="InterPro" id="IPR003959">
    <property type="entry name" value="ATPase_AAA_core"/>
</dbReference>
<accession>A0ABX7NQ75</accession>
<dbReference type="PANTHER" id="PTHR43581:SF2">
    <property type="entry name" value="EXCINUCLEASE ATPASE SUBUNIT"/>
    <property type="match status" value="1"/>
</dbReference>
<name>A0ABX7NQ75_9BACT</name>
<dbReference type="RefSeq" id="WP_206722594.1">
    <property type="nucleotide sequence ID" value="NZ_CP071090.1"/>
</dbReference>
<dbReference type="InterPro" id="IPR051396">
    <property type="entry name" value="Bact_Antivir_Def_Nuclease"/>
</dbReference>
<reference evidence="2 3" key="1">
    <citation type="submission" date="2021-02" db="EMBL/GenBank/DDBJ databases">
        <title>De Novo genome assembly of isolated myxobacteria.</title>
        <authorList>
            <person name="Stevens D.C."/>
        </authorList>
    </citation>
    <scope>NUCLEOTIDE SEQUENCE [LARGE SCALE GENOMIC DNA]</scope>
    <source>
        <strain evidence="3">SCPEA02</strain>
    </source>
</reference>
<evidence type="ECO:0000259" key="1">
    <source>
        <dbReference type="Pfam" id="PF13304"/>
    </source>
</evidence>
<proteinExistence type="predicted"/>
<dbReference type="PANTHER" id="PTHR43581">
    <property type="entry name" value="ATP/GTP PHOSPHATASE"/>
    <property type="match status" value="1"/>
</dbReference>
<gene>
    <name evidence="2" type="ORF">JY651_38340</name>
</gene>
<dbReference type="EMBL" id="CP071090">
    <property type="protein sequence ID" value="QSQ21015.1"/>
    <property type="molecule type" value="Genomic_DNA"/>
</dbReference>
<dbReference type="Gene3D" id="3.40.50.300">
    <property type="entry name" value="P-loop containing nucleotide triphosphate hydrolases"/>
    <property type="match status" value="2"/>
</dbReference>
<keyword evidence="3" id="KW-1185">Reference proteome</keyword>
<evidence type="ECO:0000313" key="2">
    <source>
        <dbReference type="EMBL" id="QSQ21015.1"/>
    </source>
</evidence>
<dbReference type="Proteomes" id="UP000662747">
    <property type="component" value="Chromosome"/>
</dbReference>
<feature type="domain" description="ATPase AAA-type core" evidence="1">
    <location>
        <begin position="36"/>
        <end position="351"/>
    </location>
</feature>
<evidence type="ECO:0000313" key="3">
    <source>
        <dbReference type="Proteomes" id="UP000662747"/>
    </source>
</evidence>
<dbReference type="SUPFAM" id="SSF52540">
    <property type="entry name" value="P-loop containing nucleoside triphosphate hydrolases"/>
    <property type="match status" value="1"/>
</dbReference>